<evidence type="ECO:0000256" key="4">
    <source>
        <dbReference type="ARBA" id="ARBA00022676"/>
    </source>
</evidence>
<evidence type="ECO:0000256" key="6">
    <source>
        <dbReference type="ARBA" id="ARBA00022692"/>
    </source>
</evidence>
<keyword evidence="13" id="KW-1185">Reference proteome</keyword>
<dbReference type="InterPro" id="IPR001199">
    <property type="entry name" value="Cyt_B5-like_heme/steroid-bd"/>
</dbReference>
<dbReference type="FunFam" id="3.10.120.10:FF:000014">
    <property type="entry name" value="Chitin synthase 6"/>
    <property type="match status" value="1"/>
</dbReference>
<organism evidence="12 13">
    <name type="scientific">Lucilia cuprina</name>
    <name type="common">Green bottle fly</name>
    <name type="synonym">Australian sheep blowfly</name>
    <dbReference type="NCBI Taxonomy" id="7375"/>
    <lineage>
        <taxon>Eukaryota</taxon>
        <taxon>Metazoa</taxon>
        <taxon>Ecdysozoa</taxon>
        <taxon>Arthropoda</taxon>
        <taxon>Hexapoda</taxon>
        <taxon>Insecta</taxon>
        <taxon>Pterygota</taxon>
        <taxon>Neoptera</taxon>
        <taxon>Endopterygota</taxon>
        <taxon>Diptera</taxon>
        <taxon>Brachycera</taxon>
        <taxon>Muscomorpha</taxon>
        <taxon>Oestroidea</taxon>
        <taxon>Calliphoridae</taxon>
        <taxon>Luciliinae</taxon>
        <taxon>Lucilia</taxon>
    </lineage>
</organism>
<dbReference type="EMBL" id="JRES01000126">
    <property type="protein sequence ID" value="KNC33978.1"/>
    <property type="molecule type" value="Genomic_DNA"/>
</dbReference>
<accession>A0A0L0CNQ7</accession>
<dbReference type="STRING" id="7375.A0A0L0CNQ7"/>
<evidence type="ECO:0000256" key="9">
    <source>
        <dbReference type="ARBA" id="ARBA00023180"/>
    </source>
</evidence>
<keyword evidence="4" id="KW-0328">Glycosyltransferase</keyword>
<evidence type="ECO:0000313" key="12">
    <source>
        <dbReference type="EMBL" id="KNC33978.1"/>
    </source>
</evidence>
<gene>
    <name evidence="12" type="ORF">FF38_06440</name>
</gene>
<dbReference type="GO" id="GO:0004100">
    <property type="term" value="F:chitin synthase activity"/>
    <property type="evidence" value="ECO:0007669"/>
    <property type="project" value="UniProtKB-EC"/>
</dbReference>
<evidence type="ECO:0000256" key="1">
    <source>
        <dbReference type="ARBA" id="ARBA00004651"/>
    </source>
</evidence>
<dbReference type="SUPFAM" id="SSF55856">
    <property type="entry name" value="Cytochrome b5-like heme/steroid binding domain"/>
    <property type="match status" value="1"/>
</dbReference>
<evidence type="ECO:0000256" key="10">
    <source>
        <dbReference type="SAM" id="Phobius"/>
    </source>
</evidence>
<dbReference type="Pfam" id="PF00173">
    <property type="entry name" value="Cyt-b5"/>
    <property type="match status" value="1"/>
</dbReference>
<evidence type="ECO:0000259" key="11">
    <source>
        <dbReference type="Pfam" id="PF00173"/>
    </source>
</evidence>
<dbReference type="InterPro" id="IPR036400">
    <property type="entry name" value="Cyt_B5-like_heme/steroid_sf"/>
</dbReference>
<dbReference type="AlphaFoldDB" id="A0A0L0CNQ7"/>
<evidence type="ECO:0000256" key="8">
    <source>
        <dbReference type="ARBA" id="ARBA00023136"/>
    </source>
</evidence>
<evidence type="ECO:0000256" key="2">
    <source>
        <dbReference type="ARBA" id="ARBA00012543"/>
    </source>
</evidence>
<keyword evidence="5" id="KW-0808">Transferase</keyword>
<comment type="subcellular location">
    <subcellularLocation>
        <location evidence="1">Cell membrane</location>
        <topology evidence="1">Multi-pass membrane protein</topology>
    </subcellularLocation>
</comment>
<dbReference type="EC" id="2.4.1.16" evidence="2"/>
<keyword evidence="9" id="KW-0325">Glycoprotein</keyword>
<dbReference type="GO" id="GO:0005886">
    <property type="term" value="C:plasma membrane"/>
    <property type="evidence" value="ECO:0007669"/>
    <property type="project" value="UniProtKB-SubCell"/>
</dbReference>
<keyword evidence="8 10" id="KW-0472">Membrane</keyword>
<keyword evidence="7 10" id="KW-1133">Transmembrane helix</keyword>
<feature type="non-terminal residue" evidence="12">
    <location>
        <position position="283"/>
    </location>
</feature>
<name>A0A0L0CNQ7_LUCCU</name>
<dbReference type="Proteomes" id="UP000037069">
    <property type="component" value="Unassembled WGS sequence"/>
</dbReference>
<sequence>MIILGRLICPDYDKVWNHKELSYHQGTDDFYVGIHGLTYDITKFYKLQHSDTDIKTSASTMMPFAGLDLSDYFPPPLTVACPALVTDESVILSYNTTESPYSQALHRSGSYYVQDTSTVLHDYTWYDKIFKPGIEQYYKGDLVATDKDVLKKVTEDPSKYIVKLRNKFYDVTNYMITIDTYPSSTSQFYEKYNFFPTSVSNLFSDYQGQDITEKFEQLDETTKSNAFQCLENAFRYASNDFRKSAKCQTANIILLVIAGLLTSITLVKFLASLRFTTKPMPVA</sequence>
<evidence type="ECO:0000256" key="7">
    <source>
        <dbReference type="ARBA" id="ARBA00022989"/>
    </source>
</evidence>
<keyword evidence="6 10" id="KW-0812">Transmembrane</keyword>
<dbReference type="Gene3D" id="3.10.120.10">
    <property type="entry name" value="Cytochrome b5-like heme/steroid binding domain"/>
    <property type="match status" value="1"/>
</dbReference>
<evidence type="ECO:0000313" key="13">
    <source>
        <dbReference type="Proteomes" id="UP000037069"/>
    </source>
</evidence>
<feature type="domain" description="Cytochrome b5 heme-binding" evidence="11">
    <location>
        <begin position="18"/>
        <end position="76"/>
    </location>
</feature>
<proteinExistence type="predicted"/>
<evidence type="ECO:0000256" key="5">
    <source>
        <dbReference type="ARBA" id="ARBA00022679"/>
    </source>
</evidence>
<protein>
    <recommendedName>
        <fullName evidence="2">chitin synthase</fullName>
        <ecNumber evidence="2">2.4.1.16</ecNumber>
    </recommendedName>
</protein>
<evidence type="ECO:0000256" key="3">
    <source>
        <dbReference type="ARBA" id="ARBA00022475"/>
    </source>
</evidence>
<reference evidence="12 13" key="1">
    <citation type="journal article" date="2015" name="Nat. Commun.">
        <title>Lucilia cuprina genome unlocks parasitic fly biology to underpin future interventions.</title>
        <authorList>
            <person name="Anstead C.A."/>
            <person name="Korhonen P.K."/>
            <person name="Young N.D."/>
            <person name="Hall R.S."/>
            <person name="Jex A.R."/>
            <person name="Murali S.C."/>
            <person name="Hughes D.S."/>
            <person name="Lee S.F."/>
            <person name="Perry T."/>
            <person name="Stroehlein A.J."/>
            <person name="Ansell B.R."/>
            <person name="Breugelmans B."/>
            <person name="Hofmann A."/>
            <person name="Qu J."/>
            <person name="Dugan S."/>
            <person name="Lee S.L."/>
            <person name="Chao H."/>
            <person name="Dinh H."/>
            <person name="Han Y."/>
            <person name="Doddapaneni H.V."/>
            <person name="Worley K.C."/>
            <person name="Muzny D.M."/>
            <person name="Ioannidis P."/>
            <person name="Waterhouse R.M."/>
            <person name="Zdobnov E.M."/>
            <person name="James P.J."/>
            <person name="Bagnall N.H."/>
            <person name="Kotze A.C."/>
            <person name="Gibbs R.A."/>
            <person name="Richards S."/>
            <person name="Batterham P."/>
            <person name="Gasser R.B."/>
        </authorList>
    </citation>
    <scope>NUCLEOTIDE SEQUENCE [LARGE SCALE GENOMIC DNA]</scope>
    <source>
        <strain evidence="12 13">LS</strain>
        <tissue evidence="12">Full body</tissue>
    </source>
</reference>
<feature type="transmembrane region" description="Helical" evidence="10">
    <location>
        <begin position="252"/>
        <end position="271"/>
    </location>
</feature>
<comment type="caution">
    <text evidence="12">The sequence shown here is derived from an EMBL/GenBank/DDBJ whole genome shotgun (WGS) entry which is preliminary data.</text>
</comment>
<keyword evidence="3" id="KW-1003">Cell membrane</keyword>